<dbReference type="AlphaFoldDB" id="A0A7C5R0T5"/>
<dbReference type="CDD" id="cd13401">
    <property type="entry name" value="Slt70-like"/>
    <property type="match status" value="1"/>
</dbReference>
<dbReference type="SUPFAM" id="SSF53955">
    <property type="entry name" value="Lysozyme-like"/>
    <property type="match status" value="1"/>
</dbReference>
<feature type="domain" description="Transglycosylase SLT" evidence="4">
    <location>
        <begin position="529"/>
        <end position="627"/>
    </location>
</feature>
<evidence type="ECO:0000313" key="5">
    <source>
        <dbReference type="EMBL" id="HHL43023.1"/>
    </source>
</evidence>
<dbReference type="InterPro" id="IPR008939">
    <property type="entry name" value="Lytic_TGlycosylase_superhlx_U"/>
</dbReference>
<gene>
    <name evidence="5" type="ORF">ENJ42_05350</name>
</gene>
<reference evidence="5" key="1">
    <citation type="journal article" date="2020" name="mSystems">
        <title>Genome- and Community-Level Interaction Insights into Carbon Utilization and Element Cycling Functions of Hydrothermarchaeota in Hydrothermal Sediment.</title>
        <authorList>
            <person name="Zhou Z."/>
            <person name="Liu Y."/>
            <person name="Xu W."/>
            <person name="Pan J."/>
            <person name="Luo Z.H."/>
            <person name="Li M."/>
        </authorList>
    </citation>
    <scope>NUCLEOTIDE SEQUENCE [LARGE SCALE GENOMIC DNA]</scope>
    <source>
        <strain evidence="5">HyVt-485</strain>
    </source>
</reference>
<dbReference type="Proteomes" id="UP000885830">
    <property type="component" value="Unassembled WGS sequence"/>
</dbReference>
<dbReference type="PANTHER" id="PTHR37423">
    <property type="entry name" value="SOLUBLE LYTIC MUREIN TRANSGLYCOSYLASE-RELATED"/>
    <property type="match status" value="1"/>
</dbReference>
<protein>
    <submittedName>
        <fullName evidence="5">Lytic transglycosylase domain-containing protein</fullName>
    </submittedName>
</protein>
<sequence length="684" mass="78210">MCSIKNIQSRLISILLAIFITAVAVPFSSAATIPTPRVKPEAPNVSVLLSKRDASNLRQGMRSADFGDWEIVKRHMRRIDDPTAKKILLWRQALSDPNASFDVLTKVIHEQSNWPRMVSIRAKAEGKLFDHPMGANDTIQWFLGERPVSGEGRAAMARAYYALGQDDIGYEWLKLAWRESKLTRDRQRRIFKKFKSKLTKQDNAARADYLIWLGRRHFSKAQGLMSLMGRTDAALMDARMRVAANRHGMDRAIKAIPKARLSDTGLLFERARWRRKRKSETYALPVYLQIKTPPVSETGKKRVWREKKIMTYWALKNKRYQDAYDLTLHHGFTRGVQFAEAEFLAGWIALTHLDQPKLAEKHFAHLSQGVSLPVSAARAKYWQGRAAEASGDANAMAYYAEAAKYPNVYYAQLASEELSNGYATLSLPNEFTGPEMAPNFETNELVRALRMIGEAQHERAFNEFSFHLDDILSDEHELSQLSQLAKQYGFMKPSVRAAKQAGRFQTMLTESGYPLPEVILNLPDKFDIPFVLAIARQESEFNTRARSHARAYGIMQMINATARTTARRAHIPYRKSWLVSDPEYAAKLGAYHLHDLLNKYDGSYILTAVAYNAGSHRVSQWIRDYGDPRSGQVDPIDWLESIPFSETRNYVQRVMENLQVYRARLNNNQARLKLMHDLSRGAYR</sequence>
<dbReference type="Pfam" id="PF01464">
    <property type="entry name" value="SLT"/>
    <property type="match status" value="1"/>
</dbReference>
<evidence type="ECO:0000256" key="3">
    <source>
        <dbReference type="ARBA" id="ARBA00022729"/>
    </source>
</evidence>
<dbReference type="Gene3D" id="1.25.20.10">
    <property type="entry name" value="Bacterial muramidases"/>
    <property type="match status" value="1"/>
</dbReference>
<dbReference type="PANTHER" id="PTHR37423:SF2">
    <property type="entry name" value="MEMBRANE-BOUND LYTIC MUREIN TRANSGLYCOSYLASE C"/>
    <property type="match status" value="1"/>
</dbReference>
<dbReference type="InterPro" id="IPR023346">
    <property type="entry name" value="Lysozyme-like_dom_sf"/>
</dbReference>
<comment type="caution">
    <text evidence="5">The sequence shown here is derived from an EMBL/GenBank/DDBJ whole genome shotgun (WGS) entry which is preliminary data.</text>
</comment>
<evidence type="ECO:0000259" key="4">
    <source>
        <dbReference type="Pfam" id="PF01464"/>
    </source>
</evidence>
<evidence type="ECO:0000256" key="2">
    <source>
        <dbReference type="ARBA" id="ARBA00009387"/>
    </source>
</evidence>
<dbReference type="EMBL" id="DRMJ01000271">
    <property type="protein sequence ID" value="HHL43023.1"/>
    <property type="molecule type" value="Genomic_DNA"/>
</dbReference>
<comment type="similarity">
    <text evidence="2">Belongs to the virb1 family.</text>
</comment>
<comment type="similarity">
    <text evidence="1">Belongs to the transglycosylase Slt family.</text>
</comment>
<dbReference type="GO" id="GO:0042597">
    <property type="term" value="C:periplasmic space"/>
    <property type="evidence" value="ECO:0007669"/>
    <property type="project" value="InterPro"/>
</dbReference>
<dbReference type="InterPro" id="IPR008258">
    <property type="entry name" value="Transglycosylase_SLT_dom_1"/>
</dbReference>
<dbReference type="GO" id="GO:0004553">
    <property type="term" value="F:hydrolase activity, hydrolyzing O-glycosyl compounds"/>
    <property type="evidence" value="ECO:0007669"/>
    <property type="project" value="InterPro"/>
</dbReference>
<dbReference type="SUPFAM" id="SSF48435">
    <property type="entry name" value="Bacterial muramidases"/>
    <property type="match status" value="1"/>
</dbReference>
<organism evidence="5">
    <name type="scientific">Hellea balneolensis</name>
    <dbReference type="NCBI Taxonomy" id="287478"/>
    <lineage>
        <taxon>Bacteria</taxon>
        <taxon>Pseudomonadati</taxon>
        <taxon>Pseudomonadota</taxon>
        <taxon>Alphaproteobacteria</taxon>
        <taxon>Maricaulales</taxon>
        <taxon>Robiginitomaculaceae</taxon>
        <taxon>Hellea</taxon>
    </lineage>
</organism>
<dbReference type="Gene3D" id="1.10.530.10">
    <property type="match status" value="1"/>
</dbReference>
<name>A0A7C5R0T5_9PROT</name>
<keyword evidence="3" id="KW-0732">Signal</keyword>
<evidence type="ECO:0000256" key="1">
    <source>
        <dbReference type="ARBA" id="ARBA00007734"/>
    </source>
</evidence>
<accession>A0A7C5R0T5</accession>
<proteinExistence type="inferred from homology"/>